<gene>
    <name evidence="2" type="ORF">OV079_50165</name>
</gene>
<comment type="caution">
    <text evidence="2">The sequence shown here is derived from an EMBL/GenBank/DDBJ whole genome shotgun (WGS) entry which is preliminary data.</text>
</comment>
<dbReference type="AlphaFoldDB" id="A0A9X3F027"/>
<evidence type="ECO:0000256" key="1">
    <source>
        <dbReference type="SAM" id="Phobius"/>
    </source>
</evidence>
<keyword evidence="3" id="KW-1185">Reference proteome</keyword>
<dbReference type="EMBL" id="JAPNKE010000002">
    <property type="protein sequence ID" value="MCY1013564.1"/>
    <property type="molecule type" value="Genomic_DNA"/>
</dbReference>
<organism evidence="2 3">
    <name type="scientific">Nannocystis pusilla</name>
    <dbReference type="NCBI Taxonomy" id="889268"/>
    <lineage>
        <taxon>Bacteria</taxon>
        <taxon>Pseudomonadati</taxon>
        <taxon>Myxococcota</taxon>
        <taxon>Polyangia</taxon>
        <taxon>Nannocystales</taxon>
        <taxon>Nannocystaceae</taxon>
        <taxon>Nannocystis</taxon>
    </lineage>
</organism>
<keyword evidence="1" id="KW-0472">Membrane</keyword>
<evidence type="ECO:0000313" key="3">
    <source>
        <dbReference type="Proteomes" id="UP001150924"/>
    </source>
</evidence>
<reference evidence="2" key="1">
    <citation type="submission" date="2022-11" db="EMBL/GenBank/DDBJ databases">
        <title>Minimal conservation of predation-associated metabolite biosynthetic gene clusters underscores biosynthetic potential of Myxococcota including descriptions for ten novel species: Archangium lansinium sp. nov., Myxococcus landrumus sp. nov., Nannocystis bai.</title>
        <authorList>
            <person name="Ahearne A."/>
            <person name="Stevens C."/>
            <person name="Phillips K."/>
        </authorList>
    </citation>
    <scope>NUCLEOTIDE SEQUENCE</scope>
    <source>
        <strain evidence="2">Na p29</strain>
    </source>
</reference>
<protein>
    <submittedName>
        <fullName evidence="2">Uncharacterized protein</fullName>
    </submittedName>
</protein>
<dbReference type="RefSeq" id="WP_267777627.1">
    <property type="nucleotide sequence ID" value="NZ_JAPNKE010000002.1"/>
</dbReference>
<feature type="transmembrane region" description="Helical" evidence="1">
    <location>
        <begin position="79"/>
        <end position="99"/>
    </location>
</feature>
<dbReference type="Proteomes" id="UP001150924">
    <property type="component" value="Unassembled WGS sequence"/>
</dbReference>
<keyword evidence="1" id="KW-0812">Transmembrane</keyword>
<proteinExistence type="predicted"/>
<accession>A0A9X3F027</accession>
<feature type="transmembrane region" description="Helical" evidence="1">
    <location>
        <begin position="47"/>
        <end position="67"/>
    </location>
</feature>
<keyword evidence="1" id="KW-1133">Transmembrane helix</keyword>
<evidence type="ECO:0000313" key="2">
    <source>
        <dbReference type="EMBL" id="MCY1013564.1"/>
    </source>
</evidence>
<name>A0A9X3F027_9BACT</name>
<sequence>MSETVESSERPASQSVRDVISVVALVAQLLALPRALALPRRAEALGYLAAVLVMTVVLPLAAGWIRLKWRPDDHTGARRVVVVTALIMLGVRVVTFFSAL</sequence>